<keyword evidence="1" id="KW-0472">Membrane</keyword>
<organism evidence="2 3">
    <name type="scientific">Polycladospora coralii</name>
    <dbReference type="NCBI Taxonomy" id="2771432"/>
    <lineage>
        <taxon>Bacteria</taxon>
        <taxon>Bacillati</taxon>
        <taxon>Bacillota</taxon>
        <taxon>Bacilli</taxon>
        <taxon>Bacillales</taxon>
        <taxon>Thermoactinomycetaceae</taxon>
        <taxon>Polycladospora</taxon>
    </lineage>
</organism>
<keyword evidence="1" id="KW-0812">Transmembrane</keyword>
<dbReference type="RefSeq" id="WP_191142490.1">
    <property type="nucleotide sequence ID" value="NZ_JACXAH010000024.1"/>
</dbReference>
<feature type="transmembrane region" description="Helical" evidence="1">
    <location>
        <begin position="9"/>
        <end position="35"/>
    </location>
</feature>
<evidence type="ECO:0000313" key="2">
    <source>
        <dbReference type="EMBL" id="MBD1373395.1"/>
    </source>
</evidence>
<evidence type="ECO:0000256" key="1">
    <source>
        <dbReference type="SAM" id="Phobius"/>
    </source>
</evidence>
<accession>A0A926RU00</accession>
<evidence type="ECO:0000313" key="3">
    <source>
        <dbReference type="Proteomes" id="UP000661691"/>
    </source>
</evidence>
<comment type="caution">
    <text evidence="2">The sequence shown here is derived from an EMBL/GenBank/DDBJ whole genome shotgun (WGS) entry which is preliminary data.</text>
</comment>
<dbReference type="AlphaFoldDB" id="A0A926RU00"/>
<dbReference type="Proteomes" id="UP000661691">
    <property type="component" value="Unassembled WGS sequence"/>
</dbReference>
<name>A0A926RU00_9BACL</name>
<keyword evidence="3" id="KW-1185">Reference proteome</keyword>
<reference evidence="2" key="1">
    <citation type="submission" date="2020-09" db="EMBL/GenBank/DDBJ databases">
        <title>A novel bacterium of genus Hazenella, isolated from South China Sea.</title>
        <authorList>
            <person name="Huang H."/>
            <person name="Mo K."/>
            <person name="Hu Y."/>
        </authorList>
    </citation>
    <scope>NUCLEOTIDE SEQUENCE</scope>
    <source>
        <strain evidence="2">IB182357</strain>
    </source>
</reference>
<feature type="transmembrane region" description="Helical" evidence="1">
    <location>
        <begin position="105"/>
        <end position="125"/>
    </location>
</feature>
<feature type="transmembrane region" description="Helical" evidence="1">
    <location>
        <begin position="47"/>
        <end position="66"/>
    </location>
</feature>
<dbReference type="EMBL" id="JACXAH010000024">
    <property type="protein sequence ID" value="MBD1373395.1"/>
    <property type="molecule type" value="Genomic_DNA"/>
</dbReference>
<keyword evidence="1" id="KW-1133">Transmembrane helix</keyword>
<feature type="transmembrane region" description="Helical" evidence="1">
    <location>
        <begin position="78"/>
        <end position="99"/>
    </location>
</feature>
<gene>
    <name evidence="2" type="ORF">IC620_13655</name>
</gene>
<sequence length="137" mass="15377">MTQDKGSNILLFCINLIASIYMMGVVFIVLFAGYVFNEGIAESSQPYALFFWVVLFLNPIALYFLVRKQFNRVEMAGWSFLSLGLLTTIVIIHDLANGYENGDNPMVLLAIPSVIFILTGIIKLYESKVEKPIITTT</sequence>
<proteinExistence type="predicted"/>
<protein>
    <submittedName>
        <fullName evidence="2">Uncharacterized protein</fullName>
    </submittedName>
</protein>